<reference evidence="1" key="1">
    <citation type="submission" date="2023-04" db="EMBL/GenBank/DDBJ databases">
        <title>Ambrosiozyma monospora NBRC 10751.</title>
        <authorList>
            <person name="Ichikawa N."/>
            <person name="Sato H."/>
            <person name="Tonouchi N."/>
        </authorList>
    </citation>
    <scope>NUCLEOTIDE SEQUENCE</scope>
    <source>
        <strain evidence="1">NBRC 10751</strain>
    </source>
</reference>
<accession>A0ACB5THW0</accession>
<comment type="caution">
    <text evidence="1">The sequence shown here is derived from an EMBL/GenBank/DDBJ whole genome shotgun (WGS) entry which is preliminary data.</text>
</comment>
<gene>
    <name evidence="1" type="ORF">Amon02_000843400</name>
</gene>
<evidence type="ECO:0000313" key="2">
    <source>
        <dbReference type="Proteomes" id="UP001165064"/>
    </source>
</evidence>
<evidence type="ECO:0000313" key="1">
    <source>
        <dbReference type="EMBL" id="GME89070.1"/>
    </source>
</evidence>
<dbReference type="EMBL" id="BSXS01007507">
    <property type="protein sequence ID" value="GME89070.1"/>
    <property type="molecule type" value="Genomic_DNA"/>
</dbReference>
<proteinExistence type="predicted"/>
<sequence length="462" mass="52636">MPRNHHRNHLNLNLISLSLFLLSTLLISTTPSAQASIFHRTPTRHHNRHTPYHTYNYKSANTNDTELFSSTFTSTHLLQLRNETANLFQYAWSNYLTKGFPYDEIKPIQCKPNQPDFEDIENKVRNDVMGNYSVTLIDNLDTLAIMRNHTGFKEAVELVRSTYTDFAIDTNVQVFEANIRVLGGLLSAHLYASDDRFGMVIDGYDGFLLRLAYDMGQRLILAFGNPDSDIPYPRVNLKNGPSGLPDSLMNAQCTAGVTSLILEFGLLSRLSGDSIFEDVTKDIGRKVWGMRSKLNLLPMTIDIRSGQHVDKFTGVGASIDSFYEYLLKYAVLFNDDEFMTMWHDSYRALLTHSQDSFGSFLNIHVATGVQVTEWIDSLAAFFPGLQVLAGDIPNAQLNHLLTLKLWNYYGSVPERWNFDGQRSLRFFQHLDRPYREGDLADGFDKETTDQLLFKNSIGLEWP</sequence>
<dbReference type="Proteomes" id="UP001165064">
    <property type="component" value="Unassembled WGS sequence"/>
</dbReference>
<keyword evidence="2" id="KW-1185">Reference proteome</keyword>
<name>A0ACB5THW0_AMBMO</name>
<protein>
    <submittedName>
        <fullName evidence="1">Unnamed protein product</fullName>
    </submittedName>
</protein>
<organism evidence="1 2">
    <name type="scientific">Ambrosiozyma monospora</name>
    <name type="common">Yeast</name>
    <name type="synonym">Endomycopsis monosporus</name>
    <dbReference type="NCBI Taxonomy" id="43982"/>
    <lineage>
        <taxon>Eukaryota</taxon>
        <taxon>Fungi</taxon>
        <taxon>Dikarya</taxon>
        <taxon>Ascomycota</taxon>
        <taxon>Saccharomycotina</taxon>
        <taxon>Pichiomycetes</taxon>
        <taxon>Pichiales</taxon>
        <taxon>Pichiaceae</taxon>
        <taxon>Ambrosiozyma</taxon>
    </lineage>
</organism>